<evidence type="ECO:0000313" key="3">
    <source>
        <dbReference type="Proteomes" id="UP000693970"/>
    </source>
</evidence>
<reference evidence="2" key="1">
    <citation type="journal article" date="2021" name="Sci. Rep.">
        <title>Diploid genomic architecture of Nitzschia inconspicua, an elite biomass production diatom.</title>
        <authorList>
            <person name="Oliver A."/>
            <person name="Podell S."/>
            <person name="Pinowska A."/>
            <person name="Traller J.C."/>
            <person name="Smith S.R."/>
            <person name="McClure R."/>
            <person name="Beliaev A."/>
            <person name="Bohutskyi P."/>
            <person name="Hill E.A."/>
            <person name="Rabines A."/>
            <person name="Zheng H."/>
            <person name="Allen L.Z."/>
            <person name="Kuo A."/>
            <person name="Grigoriev I.V."/>
            <person name="Allen A.E."/>
            <person name="Hazlebeck D."/>
            <person name="Allen E.E."/>
        </authorList>
    </citation>
    <scope>NUCLEOTIDE SEQUENCE</scope>
    <source>
        <strain evidence="2">Hildebrandi</strain>
    </source>
</reference>
<sequence length="122" mass="13162">MATATATSPPSSSSSSTNAPTKGEELFLVHLRRESAASEAEIYKHQAQVGQELWKVHCQRSRGYSLEDEMDVGAKLAAKPTATKTGKKKAPIRAKKPTKPVVASPVRYNLRSKDAAIAAKKE</sequence>
<evidence type="ECO:0000256" key="1">
    <source>
        <dbReference type="SAM" id="MobiDB-lite"/>
    </source>
</evidence>
<gene>
    <name evidence="2" type="ORF">IV203_023206</name>
</gene>
<protein>
    <submittedName>
        <fullName evidence="2">Uncharacterized protein</fullName>
    </submittedName>
</protein>
<dbReference type="EMBL" id="JAGRRH010000026">
    <property type="protein sequence ID" value="KAG7341255.1"/>
    <property type="molecule type" value="Genomic_DNA"/>
</dbReference>
<keyword evidence="3" id="KW-1185">Reference proteome</keyword>
<evidence type="ECO:0000313" key="2">
    <source>
        <dbReference type="EMBL" id="KAG7341255.1"/>
    </source>
</evidence>
<proteinExistence type="predicted"/>
<feature type="compositionally biased region" description="Basic residues" evidence="1">
    <location>
        <begin position="85"/>
        <end position="98"/>
    </location>
</feature>
<name>A0A9K3KCT7_9STRA</name>
<feature type="region of interest" description="Disordered" evidence="1">
    <location>
        <begin position="79"/>
        <end position="101"/>
    </location>
</feature>
<organism evidence="2 3">
    <name type="scientific">Nitzschia inconspicua</name>
    <dbReference type="NCBI Taxonomy" id="303405"/>
    <lineage>
        <taxon>Eukaryota</taxon>
        <taxon>Sar</taxon>
        <taxon>Stramenopiles</taxon>
        <taxon>Ochrophyta</taxon>
        <taxon>Bacillariophyta</taxon>
        <taxon>Bacillariophyceae</taxon>
        <taxon>Bacillariophycidae</taxon>
        <taxon>Bacillariales</taxon>
        <taxon>Bacillariaceae</taxon>
        <taxon>Nitzschia</taxon>
    </lineage>
</organism>
<dbReference type="AlphaFoldDB" id="A0A9K3KCT7"/>
<comment type="caution">
    <text evidence="2">The sequence shown here is derived from an EMBL/GenBank/DDBJ whole genome shotgun (WGS) entry which is preliminary data.</text>
</comment>
<accession>A0A9K3KCT7</accession>
<feature type="region of interest" description="Disordered" evidence="1">
    <location>
        <begin position="1"/>
        <end position="25"/>
    </location>
</feature>
<reference evidence="2" key="2">
    <citation type="submission" date="2021-04" db="EMBL/GenBank/DDBJ databases">
        <authorList>
            <person name="Podell S."/>
        </authorList>
    </citation>
    <scope>NUCLEOTIDE SEQUENCE</scope>
    <source>
        <strain evidence="2">Hildebrandi</strain>
    </source>
</reference>
<feature type="compositionally biased region" description="Low complexity" evidence="1">
    <location>
        <begin position="1"/>
        <end position="21"/>
    </location>
</feature>
<dbReference type="Proteomes" id="UP000693970">
    <property type="component" value="Unassembled WGS sequence"/>
</dbReference>